<organism evidence="18 21">
    <name type="scientific">Pediococcus parvulus</name>
    <dbReference type="NCBI Taxonomy" id="54062"/>
    <lineage>
        <taxon>Bacteria</taxon>
        <taxon>Bacillati</taxon>
        <taxon>Bacillota</taxon>
        <taxon>Bacilli</taxon>
        <taxon>Lactobacillales</taxon>
        <taxon>Lactobacillaceae</taxon>
        <taxon>Pediococcus</taxon>
    </lineage>
</organism>
<keyword evidence="5" id="KW-0597">Phosphoprotein</keyword>
<dbReference type="EC" id="2.7.13.3" evidence="3"/>
<dbReference type="Gene3D" id="1.10.8.500">
    <property type="entry name" value="HAMP domain in histidine kinase"/>
    <property type="match status" value="1"/>
</dbReference>
<dbReference type="SUPFAM" id="SSF47384">
    <property type="entry name" value="Homodimeric domain of signal transducing histidine kinase"/>
    <property type="match status" value="1"/>
</dbReference>
<feature type="domain" description="Histidine kinase" evidence="15">
    <location>
        <begin position="384"/>
        <end position="607"/>
    </location>
</feature>
<dbReference type="CDD" id="cd00130">
    <property type="entry name" value="PAS"/>
    <property type="match status" value="1"/>
</dbReference>
<dbReference type="SMART" id="SM00388">
    <property type="entry name" value="HisKA"/>
    <property type="match status" value="1"/>
</dbReference>
<feature type="transmembrane region" description="Helical" evidence="14">
    <location>
        <begin position="12"/>
        <end position="35"/>
    </location>
</feature>
<comment type="subcellular location">
    <subcellularLocation>
        <location evidence="2">Cell membrane</location>
        <topology evidence="2">Multi-pass membrane protein</topology>
    </subcellularLocation>
</comment>
<dbReference type="InterPro" id="IPR036097">
    <property type="entry name" value="HisK_dim/P_sf"/>
</dbReference>
<evidence type="ECO:0000313" key="20">
    <source>
        <dbReference type="Proteomes" id="UP000077280"/>
    </source>
</evidence>
<keyword evidence="13 14" id="KW-0472">Membrane</keyword>
<dbReference type="InterPro" id="IPR003660">
    <property type="entry name" value="HAMP_dom"/>
</dbReference>
<evidence type="ECO:0000256" key="5">
    <source>
        <dbReference type="ARBA" id="ARBA00022553"/>
    </source>
</evidence>
<dbReference type="InterPro" id="IPR050351">
    <property type="entry name" value="BphY/WalK/GraS-like"/>
</dbReference>
<evidence type="ECO:0000256" key="3">
    <source>
        <dbReference type="ARBA" id="ARBA00012438"/>
    </source>
</evidence>
<keyword evidence="9 18" id="KW-0418">Kinase</keyword>
<dbReference type="SUPFAM" id="SSF158472">
    <property type="entry name" value="HAMP domain-like"/>
    <property type="match status" value="1"/>
</dbReference>
<evidence type="ECO:0000259" key="16">
    <source>
        <dbReference type="PROSITE" id="PS50112"/>
    </source>
</evidence>
<keyword evidence="12" id="KW-0902">Two-component regulatory system</keyword>
<dbReference type="FunFam" id="3.30.565.10:FF:000006">
    <property type="entry name" value="Sensor histidine kinase WalK"/>
    <property type="match status" value="1"/>
</dbReference>
<dbReference type="Pfam" id="PF02518">
    <property type="entry name" value="HATPase_c"/>
    <property type="match status" value="1"/>
</dbReference>
<evidence type="ECO:0000259" key="15">
    <source>
        <dbReference type="PROSITE" id="PS50109"/>
    </source>
</evidence>
<comment type="caution">
    <text evidence="18">The sequence shown here is derived from an EMBL/GenBank/DDBJ whole genome shotgun (WGS) entry which is preliminary data.</text>
</comment>
<feature type="transmembrane region" description="Helical" evidence="14">
    <location>
        <begin position="183"/>
        <end position="207"/>
    </location>
</feature>
<evidence type="ECO:0000256" key="8">
    <source>
        <dbReference type="ARBA" id="ARBA00022741"/>
    </source>
</evidence>
<dbReference type="NCBIfam" id="NF033092">
    <property type="entry name" value="HK_WalK"/>
    <property type="match status" value="1"/>
</dbReference>
<keyword evidence="4" id="KW-1003">Cell membrane</keyword>
<evidence type="ECO:0000256" key="4">
    <source>
        <dbReference type="ARBA" id="ARBA00022475"/>
    </source>
</evidence>
<evidence type="ECO:0000256" key="1">
    <source>
        <dbReference type="ARBA" id="ARBA00000085"/>
    </source>
</evidence>
<name>A0AAP5TDE9_9LACO</name>
<keyword evidence="6" id="KW-0808">Transferase</keyword>
<dbReference type="CDD" id="cd06225">
    <property type="entry name" value="HAMP"/>
    <property type="match status" value="1"/>
</dbReference>
<dbReference type="Gene3D" id="1.10.287.130">
    <property type="match status" value="1"/>
</dbReference>
<dbReference type="Pfam" id="PF00512">
    <property type="entry name" value="HisKA"/>
    <property type="match status" value="1"/>
</dbReference>
<evidence type="ECO:0000313" key="21">
    <source>
        <dbReference type="Proteomes" id="UP001275867"/>
    </source>
</evidence>
<dbReference type="PROSITE" id="PS50112">
    <property type="entry name" value="PAS"/>
    <property type="match status" value="1"/>
</dbReference>
<dbReference type="Gene3D" id="3.30.565.10">
    <property type="entry name" value="Histidine kinase-like ATPase, C-terminal domain"/>
    <property type="match status" value="1"/>
</dbReference>
<keyword evidence="10" id="KW-0067">ATP-binding</keyword>
<dbReference type="SMART" id="SM00304">
    <property type="entry name" value="HAMP"/>
    <property type="match status" value="1"/>
</dbReference>
<proteinExistence type="predicted"/>
<dbReference type="Gene3D" id="3.30.450.20">
    <property type="entry name" value="PAS domain"/>
    <property type="match status" value="2"/>
</dbReference>
<dbReference type="InterPro" id="IPR003661">
    <property type="entry name" value="HisK_dim/P_dom"/>
</dbReference>
<dbReference type="SUPFAM" id="SSF55874">
    <property type="entry name" value="ATPase domain of HSP90 chaperone/DNA topoisomerase II/histidine kinase"/>
    <property type="match status" value="1"/>
</dbReference>
<dbReference type="PANTHER" id="PTHR45453">
    <property type="entry name" value="PHOSPHATE REGULON SENSOR PROTEIN PHOR"/>
    <property type="match status" value="1"/>
</dbReference>
<dbReference type="InterPro" id="IPR003594">
    <property type="entry name" value="HATPase_dom"/>
</dbReference>
<dbReference type="SMART" id="SM00387">
    <property type="entry name" value="HATPase_c"/>
    <property type="match status" value="1"/>
</dbReference>
<dbReference type="InterPro" id="IPR005467">
    <property type="entry name" value="His_kinase_dom"/>
</dbReference>
<dbReference type="EMBL" id="WERX01000018">
    <property type="protein sequence ID" value="MDV7694498.1"/>
    <property type="molecule type" value="Genomic_DNA"/>
</dbReference>
<dbReference type="CDD" id="cd00075">
    <property type="entry name" value="HATPase"/>
    <property type="match status" value="1"/>
</dbReference>
<comment type="catalytic activity">
    <reaction evidence="1">
        <text>ATP + protein L-histidine = ADP + protein N-phospho-L-histidine.</text>
        <dbReference type="EC" id="2.7.13.3"/>
    </reaction>
</comment>
<dbReference type="EMBL" id="LXND01000090">
    <property type="protein sequence ID" value="OAD63088.1"/>
    <property type="molecule type" value="Genomic_DNA"/>
</dbReference>
<dbReference type="Proteomes" id="UP001275867">
    <property type="component" value="Unassembled WGS sequence"/>
</dbReference>
<feature type="domain" description="PAS" evidence="16">
    <location>
        <begin position="262"/>
        <end position="327"/>
    </location>
</feature>
<accession>A0AAP5TDE9</accession>
<dbReference type="PANTHER" id="PTHR45453:SF1">
    <property type="entry name" value="PHOSPHATE REGULON SENSOR PROTEIN PHOR"/>
    <property type="match status" value="1"/>
</dbReference>
<dbReference type="SUPFAM" id="SSF55785">
    <property type="entry name" value="PYP-like sensor domain (PAS domain)"/>
    <property type="match status" value="1"/>
</dbReference>
<evidence type="ECO:0000256" key="7">
    <source>
        <dbReference type="ARBA" id="ARBA00022692"/>
    </source>
</evidence>
<evidence type="ECO:0000313" key="19">
    <source>
        <dbReference type="EMBL" id="OAD63088.1"/>
    </source>
</evidence>
<dbReference type="GO" id="GO:0004721">
    <property type="term" value="F:phosphoprotein phosphatase activity"/>
    <property type="evidence" value="ECO:0007669"/>
    <property type="project" value="TreeGrafter"/>
</dbReference>
<dbReference type="Pfam" id="PF00989">
    <property type="entry name" value="PAS"/>
    <property type="match status" value="1"/>
</dbReference>
<keyword evidence="8" id="KW-0547">Nucleotide-binding</keyword>
<evidence type="ECO:0000256" key="2">
    <source>
        <dbReference type="ARBA" id="ARBA00004651"/>
    </source>
</evidence>
<keyword evidence="7 14" id="KW-0812">Transmembrane</keyword>
<evidence type="ECO:0000256" key="13">
    <source>
        <dbReference type="ARBA" id="ARBA00023136"/>
    </source>
</evidence>
<dbReference type="GO" id="GO:0016036">
    <property type="term" value="P:cellular response to phosphate starvation"/>
    <property type="evidence" value="ECO:0007669"/>
    <property type="project" value="TreeGrafter"/>
</dbReference>
<dbReference type="GO" id="GO:0005886">
    <property type="term" value="C:plasma membrane"/>
    <property type="evidence" value="ECO:0007669"/>
    <property type="project" value="UniProtKB-SubCell"/>
</dbReference>
<keyword evidence="20" id="KW-1185">Reference proteome</keyword>
<dbReference type="Pfam" id="PF00672">
    <property type="entry name" value="HAMP"/>
    <property type="match status" value="1"/>
</dbReference>
<dbReference type="CDD" id="cd00082">
    <property type="entry name" value="HisKA"/>
    <property type="match status" value="1"/>
</dbReference>
<keyword evidence="11 14" id="KW-1133">Transmembrane helix</keyword>
<dbReference type="GO" id="GO:0000155">
    <property type="term" value="F:phosphorelay sensor kinase activity"/>
    <property type="evidence" value="ECO:0007669"/>
    <property type="project" value="InterPro"/>
</dbReference>
<dbReference type="GO" id="GO:0005524">
    <property type="term" value="F:ATP binding"/>
    <property type="evidence" value="ECO:0007669"/>
    <property type="project" value="UniProtKB-KW"/>
</dbReference>
<dbReference type="InterPro" id="IPR000014">
    <property type="entry name" value="PAS"/>
</dbReference>
<evidence type="ECO:0000256" key="9">
    <source>
        <dbReference type="ARBA" id="ARBA00022777"/>
    </source>
</evidence>
<dbReference type="Pfam" id="PF23846">
    <property type="entry name" value="Cache_WalK"/>
    <property type="match status" value="1"/>
</dbReference>
<dbReference type="AlphaFoldDB" id="A0AAP5TDE9"/>
<gene>
    <name evidence="18" type="primary">walK</name>
    <name evidence="19" type="ORF">A7K95_10440</name>
    <name evidence="18" type="ORF">GA842_06340</name>
</gene>
<dbReference type="GO" id="GO:0006355">
    <property type="term" value="P:regulation of DNA-templated transcription"/>
    <property type="evidence" value="ECO:0007669"/>
    <property type="project" value="InterPro"/>
</dbReference>
<dbReference type="Proteomes" id="UP000077280">
    <property type="component" value="Unassembled WGS sequence"/>
</dbReference>
<feature type="domain" description="HAMP" evidence="17">
    <location>
        <begin position="205"/>
        <end position="257"/>
    </location>
</feature>
<evidence type="ECO:0000256" key="12">
    <source>
        <dbReference type="ARBA" id="ARBA00023012"/>
    </source>
</evidence>
<dbReference type="InterPro" id="IPR036890">
    <property type="entry name" value="HATPase_C_sf"/>
</dbReference>
<evidence type="ECO:0000256" key="10">
    <source>
        <dbReference type="ARBA" id="ARBA00022840"/>
    </source>
</evidence>
<evidence type="ECO:0000256" key="14">
    <source>
        <dbReference type="SAM" id="Phobius"/>
    </source>
</evidence>
<dbReference type="InterPro" id="IPR029151">
    <property type="entry name" value="Sensor-like_sf"/>
</dbReference>
<dbReference type="InterPro" id="IPR049814">
    <property type="entry name" value="Resp_reg_WalK"/>
</dbReference>
<evidence type="ECO:0000259" key="17">
    <source>
        <dbReference type="PROSITE" id="PS50885"/>
    </source>
</evidence>
<dbReference type="FunFam" id="1.10.287.130:FF:000001">
    <property type="entry name" value="Two-component sensor histidine kinase"/>
    <property type="match status" value="1"/>
</dbReference>
<dbReference type="InterPro" id="IPR004358">
    <property type="entry name" value="Sig_transdc_His_kin-like_C"/>
</dbReference>
<dbReference type="InterPro" id="IPR057640">
    <property type="entry name" value="Cache_WalK"/>
</dbReference>
<dbReference type="InterPro" id="IPR035965">
    <property type="entry name" value="PAS-like_dom_sf"/>
</dbReference>
<reference evidence="18" key="2">
    <citation type="submission" date="2019-10" db="EMBL/GenBank/DDBJ databases">
        <title>Malate fermentation in French cider.</title>
        <authorList>
            <person name="Cousin F.J."/>
            <person name="Medina Fernandez S."/>
            <person name="Misery B."/>
            <person name="Laplace J.-M."/>
            <person name="Cretenet M."/>
        </authorList>
    </citation>
    <scope>NUCLEOTIDE SEQUENCE</scope>
    <source>
        <strain evidence="18">UCMA15901</strain>
    </source>
</reference>
<evidence type="ECO:0000256" key="11">
    <source>
        <dbReference type="ARBA" id="ARBA00022989"/>
    </source>
</evidence>
<evidence type="ECO:0000256" key="6">
    <source>
        <dbReference type="ARBA" id="ARBA00022679"/>
    </source>
</evidence>
<dbReference type="PRINTS" id="PR00344">
    <property type="entry name" value="BCTRLSENSOR"/>
</dbReference>
<dbReference type="SMART" id="SM00091">
    <property type="entry name" value="PAS"/>
    <property type="match status" value="1"/>
</dbReference>
<dbReference type="InterPro" id="IPR013767">
    <property type="entry name" value="PAS_fold"/>
</dbReference>
<protein>
    <recommendedName>
        <fullName evidence="3">histidine kinase</fullName>
        <ecNumber evidence="3">2.7.13.3</ecNumber>
    </recommendedName>
</protein>
<dbReference type="SUPFAM" id="SSF103190">
    <property type="entry name" value="Sensory domain-like"/>
    <property type="match status" value="1"/>
</dbReference>
<evidence type="ECO:0000313" key="18">
    <source>
        <dbReference type="EMBL" id="MDV7694498.1"/>
    </source>
</evidence>
<dbReference type="PROSITE" id="PS50885">
    <property type="entry name" value="HAMP"/>
    <property type="match status" value="1"/>
</dbReference>
<reference evidence="19 20" key="1">
    <citation type="submission" date="2016-05" db="EMBL/GenBank/DDBJ databases">
        <title>Draft genome sequence of Pediococcus parvulus 2.6, a probiotic beta-glucan producer strain.</title>
        <authorList>
            <person name="Mohedano M.L."/>
            <person name="Perez-Ramos A."/>
            <person name="Duenas M.T."/>
            <person name="Lamontanara A."/>
            <person name="Orru L."/>
            <person name="Spano G."/>
            <person name="Capozzi V."/>
            <person name="Lopez P."/>
        </authorList>
    </citation>
    <scope>NUCLEOTIDE SEQUENCE [LARGE SCALE GENOMIC DNA]</scope>
    <source>
        <strain evidence="19 20">2.6</strain>
    </source>
</reference>
<dbReference type="RefSeq" id="WP_068808383.1">
    <property type="nucleotide sequence ID" value="NZ_CP158977.1"/>
</dbReference>
<sequence length="615" mass="69526">MNKKTRFYQSINFKIALVFALLLMITLEIVGVIFVRQLEQQNLSQFKSQIQLGTYVDNEISEQLGKSNVTSANKQIQQIVSDVNNTNITEIRVIDNKGTVRASSDLNEQSIVGQKTTDQAIKNVIYNSRSYQQVNYDQGNNNRYYISIIPLISTSGNTNTVVGALYVRANLESVYSNVNKITLIFFVAASFAIVVGLLLAIIISRAITRPIEEMKKQTMRIARGDYSGHVHVYGKDELGQLASAVNNLSVRVEEAQESTESEQRRLDSVLAHMTDGVIATDRRGRITIVNDMALDFLSADAEHTAGKSILDVLDIRTTYTLRELLENQDDIVLDFSTKTQDLILHASFALIQRESGFISGLVCVLHDVTEQQKIDQDRKQFVSNVSHELRTPLTSLKSYIEALTDGAWKDPKVAPQFLKVTQDETDRMIRMINDLLSLSRMDSGTAKLDLELINLNELFNHVLDRFDMILKTDDNPDKNYIIKREFTRRDLWVEVDTDKFQQVLDNLMNNAIKYSPDGGTITCRLLETHNHVILSVSDQGLGIPKKDLTHVFDRFYRVDKARSRAQGGTGLGLAISKEIISMHGGRIWVDSKEGKGSIFYISLPYEPLDEEDQWE</sequence>
<dbReference type="PROSITE" id="PS50109">
    <property type="entry name" value="HIS_KIN"/>
    <property type="match status" value="1"/>
</dbReference>